<accession>A0ABQ7FZV7</accession>
<feature type="chain" id="PRO_5047521282" evidence="1">
    <location>
        <begin position="25"/>
        <end position="236"/>
    </location>
</feature>
<keyword evidence="1" id="KW-0732">Signal</keyword>
<sequence>MRAKCQQVLLSCVASMCLLTCVQHATPAQAHTAALPELELRPITSTPRELLSNDNVPGDMILGELNQLYGKQALQVVFSRPIIALGSDFGDVDAYAQAPFTLSCNKEEKASFRFRWVTTSIARIDPVNMWPKCDLRCTFSFKQNFTSYDGVLLNLNGIPANQKLENYCPPKKPLIYKASPKGHLQKVITKWPMYPPTYPSIGNEMEWYLPRRKIRSNAYEMQSSSWTSTLKLPRTY</sequence>
<reference evidence="2" key="1">
    <citation type="submission" date="2017-08" db="EMBL/GenBank/DDBJ databases">
        <authorList>
            <person name="Polle J.E."/>
            <person name="Barry K."/>
            <person name="Cushman J."/>
            <person name="Schmutz J."/>
            <person name="Tran D."/>
            <person name="Hathwaick L.T."/>
            <person name="Yim W.C."/>
            <person name="Jenkins J."/>
            <person name="Mckie-Krisberg Z.M."/>
            <person name="Prochnik S."/>
            <person name="Lindquist E."/>
            <person name="Dockter R.B."/>
            <person name="Adam C."/>
            <person name="Molina H."/>
            <person name="Bunkerborg J."/>
            <person name="Jin E."/>
            <person name="Buchheim M."/>
            <person name="Magnuson J."/>
        </authorList>
    </citation>
    <scope>NUCLEOTIDE SEQUENCE</scope>
    <source>
        <strain evidence="2">CCAP 19/18</strain>
    </source>
</reference>
<proteinExistence type="predicted"/>
<name>A0ABQ7FZV7_DUNSA</name>
<organism evidence="2 3">
    <name type="scientific">Dunaliella salina</name>
    <name type="common">Green alga</name>
    <name type="synonym">Protococcus salinus</name>
    <dbReference type="NCBI Taxonomy" id="3046"/>
    <lineage>
        <taxon>Eukaryota</taxon>
        <taxon>Viridiplantae</taxon>
        <taxon>Chlorophyta</taxon>
        <taxon>core chlorophytes</taxon>
        <taxon>Chlorophyceae</taxon>
        <taxon>CS clade</taxon>
        <taxon>Chlamydomonadales</taxon>
        <taxon>Dunaliellaceae</taxon>
        <taxon>Dunaliella</taxon>
    </lineage>
</organism>
<evidence type="ECO:0000313" key="3">
    <source>
        <dbReference type="Proteomes" id="UP000815325"/>
    </source>
</evidence>
<keyword evidence="3" id="KW-1185">Reference proteome</keyword>
<comment type="caution">
    <text evidence="2">The sequence shown here is derived from an EMBL/GenBank/DDBJ whole genome shotgun (WGS) entry which is preliminary data.</text>
</comment>
<gene>
    <name evidence="2" type="ORF">DUNSADRAFT_18596</name>
</gene>
<feature type="signal peptide" evidence="1">
    <location>
        <begin position="1"/>
        <end position="24"/>
    </location>
</feature>
<protein>
    <submittedName>
        <fullName evidence="2">Uncharacterized protein</fullName>
    </submittedName>
</protein>
<dbReference type="EMBL" id="MU070407">
    <property type="protein sequence ID" value="KAF5827878.1"/>
    <property type="molecule type" value="Genomic_DNA"/>
</dbReference>
<dbReference type="Proteomes" id="UP000815325">
    <property type="component" value="Unassembled WGS sequence"/>
</dbReference>
<evidence type="ECO:0000313" key="2">
    <source>
        <dbReference type="EMBL" id="KAF5827878.1"/>
    </source>
</evidence>
<evidence type="ECO:0000256" key="1">
    <source>
        <dbReference type="SAM" id="SignalP"/>
    </source>
</evidence>